<evidence type="ECO:0000256" key="1">
    <source>
        <dbReference type="SAM" id="SignalP"/>
    </source>
</evidence>
<gene>
    <name evidence="3" type="ORF">HBN54_001875</name>
</gene>
<organism evidence="3 4">
    <name type="scientific">Hymenobacter artigasi</name>
    <dbReference type="NCBI Taxonomy" id="2719616"/>
    <lineage>
        <taxon>Bacteria</taxon>
        <taxon>Pseudomonadati</taxon>
        <taxon>Bacteroidota</taxon>
        <taxon>Cytophagia</taxon>
        <taxon>Cytophagales</taxon>
        <taxon>Hymenobacteraceae</taxon>
        <taxon>Hymenobacter</taxon>
    </lineage>
</organism>
<feature type="signal peptide" evidence="1">
    <location>
        <begin position="1"/>
        <end position="27"/>
    </location>
</feature>
<keyword evidence="4" id="KW-1185">Reference proteome</keyword>
<feature type="chain" id="PRO_5045618073" description="Secretion system C-terminal sorting domain-containing protein" evidence="1">
    <location>
        <begin position="28"/>
        <end position="571"/>
    </location>
</feature>
<dbReference type="InterPro" id="IPR026444">
    <property type="entry name" value="Secre_tail"/>
</dbReference>
<dbReference type="RefSeq" id="WP_168672907.1">
    <property type="nucleotide sequence ID" value="NZ_JAAVTK010000004.1"/>
</dbReference>
<comment type="caution">
    <text evidence="3">The sequence shown here is derived from an EMBL/GenBank/DDBJ whole genome shotgun (WGS) entry which is preliminary data.</text>
</comment>
<name>A0ABX1HGV0_9BACT</name>
<evidence type="ECO:0000313" key="3">
    <source>
        <dbReference type="EMBL" id="NKI89280.1"/>
    </source>
</evidence>
<protein>
    <recommendedName>
        <fullName evidence="2">Secretion system C-terminal sorting domain-containing protein</fullName>
    </recommendedName>
</protein>
<evidence type="ECO:0000313" key="4">
    <source>
        <dbReference type="Proteomes" id="UP000717634"/>
    </source>
</evidence>
<dbReference type="Proteomes" id="UP000717634">
    <property type="component" value="Unassembled WGS sequence"/>
</dbReference>
<proteinExistence type="predicted"/>
<reference evidence="3 4" key="1">
    <citation type="submission" date="2020-03" db="EMBL/GenBank/DDBJ databases">
        <title>Genomic Encyclopedia of Type Strains, Phase IV (KMG-V): Genome sequencing to study the core and pangenomes of soil and plant-associated prokaryotes.</title>
        <authorList>
            <person name="Whitman W."/>
        </authorList>
    </citation>
    <scope>NUCLEOTIDE SEQUENCE [LARGE SCALE GENOMIC DNA]</scope>
    <source>
        <strain evidence="3 4">1B</strain>
    </source>
</reference>
<feature type="domain" description="Secretion system C-terminal sorting" evidence="2">
    <location>
        <begin position="502"/>
        <end position="570"/>
    </location>
</feature>
<dbReference type="EMBL" id="JAAVTK010000004">
    <property type="protein sequence ID" value="NKI89280.1"/>
    <property type="molecule type" value="Genomic_DNA"/>
</dbReference>
<accession>A0ABX1HGV0</accession>
<sequence>MRPFSARPRVSFLPALIFSLATFQAVAGDTISVAPHLYHIDQKQRLIIVNQNLAELNAQGTASKSTLLLDKAYSLVQPTLAVHTDESYQAQSAGLTYTVYFSQLPVIHIAARSPIVDSPSVFAQFSMAESSGRYSSANMGVEVRGGSSQGYPKKSYELSFWADTTGVTSRDMKFLGMRTDNKWNLQAMAHEPMRIRSKAANELWQEIHTIYYKAAEPDAKNGIAISYAEVFVNDEYKGVYALSERIDRKQLKLKKYNNGITGELYKGFDWGGAVTFDTLPPFSNTNETWGGFEYMHPEEQVSWSLLYNFVDFVENSSDAVFYQTYKQRFNLASAVDYYIFMNLLRATDNTGKNLYIAKYKQGEPYYYVPWDLDNVMGLNWIALDPATTGLLSNGFYDRLLQDCSPGGFRATLTNRWVQLRASIITEPHIMGLLEANHSYLESNSVYEREQLVWSDFTKDTTQLTYMSTWLQGRLSYLDQTLAQPCAILATAATPAANGIRFYPNPASDYLTIDSGGSGCTVSIRNLQGKEVLLTGLLNGQNKLDISQLSKGLYIIKIETTNSSSISKLLIN</sequence>
<evidence type="ECO:0000259" key="2">
    <source>
        <dbReference type="Pfam" id="PF18962"/>
    </source>
</evidence>
<dbReference type="Pfam" id="PF18962">
    <property type="entry name" value="Por_Secre_tail"/>
    <property type="match status" value="1"/>
</dbReference>
<dbReference type="NCBIfam" id="TIGR04183">
    <property type="entry name" value="Por_Secre_tail"/>
    <property type="match status" value="1"/>
</dbReference>
<keyword evidence="1" id="KW-0732">Signal</keyword>
<dbReference type="InterPro" id="IPR014867">
    <property type="entry name" value="Spore_coat_CotH_CotH2/3/7"/>
</dbReference>
<dbReference type="Pfam" id="PF08757">
    <property type="entry name" value="CotH"/>
    <property type="match status" value="1"/>
</dbReference>